<gene>
    <name evidence="1" type="ORF">MSG28_008866</name>
</gene>
<organism evidence="1 2">
    <name type="scientific">Choristoneura fumiferana</name>
    <name type="common">Spruce budworm moth</name>
    <name type="synonym">Archips fumiferana</name>
    <dbReference type="NCBI Taxonomy" id="7141"/>
    <lineage>
        <taxon>Eukaryota</taxon>
        <taxon>Metazoa</taxon>
        <taxon>Ecdysozoa</taxon>
        <taxon>Arthropoda</taxon>
        <taxon>Hexapoda</taxon>
        <taxon>Insecta</taxon>
        <taxon>Pterygota</taxon>
        <taxon>Neoptera</taxon>
        <taxon>Endopterygota</taxon>
        <taxon>Lepidoptera</taxon>
        <taxon>Glossata</taxon>
        <taxon>Ditrysia</taxon>
        <taxon>Tortricoidea</taxon>
        <taxon>Tortricidae</taxon>
        <taxon>Tortricinae</taxon>
        <taxon>Choristoneura</taxon>
    </lineage>
</organism>
<accession>A0ACC0J8E5</accession>
<dbReference type="Proteomes" id="UP001064048">
    <property type="component" value="Chromosome 14"/>
</dbReference>
<keyword evidence="2" id="KW-1185">Reference proteome</keyword>
<dbReference type="EMBL" id="CM046114">
    <property type="protein sequence ID" value="KAI8420343.1"/>
    <property type="molecule type" value="Genomic_DNA"/>
</dbReference>
<comment type="caution">
    <text evidence="1">The sequence shown here is derived from an EMBL/GenBank/DDBJ whole genome shotgun (WGS) entry which is preliminary data.</text>
</comment>
<protein>
    <submittedName>
        <fullName evidence="1">Uncharacterized protein</fullName>
    </submittedName>
</protein>
<evidence type="ECO:0000313" key="1">
    <source>
        <dbReference type="EMBL" id="KAI8420343.1"/>
    </source>
</evidence>
<reference evidence="1 2" key="1">
    <citation type="journal article" date="2022" name="Genome Biol. Evol.">
        <title>The Spruce Budworm Genome: Reconstructing the Evolutionary History of Antifreeze Proteins.</title>
        <authorList>
            <person name="Beliveau C."/>
            <person name="Gagne P."/>
            <person name="Picq S."/>
            <person name="Vernygora O."/>
            <person name="Keeling C.I."/>
            <person name="Pinkney K."/>
            <person name="Doucet D."/>
            <person name="Wen F."/>
            <person name="Johnston J.S."/>
            <person name="Maaroufi H."/>
            <person name="Boyle B."/>
            <person name="Laroche J."/>
            <person name="Dewar K."/>
            <person name="Juretic N."/>
            <person name="Blackburn G."/>
            <person name="Nisole A."/>
            <person name="Brunet B."/>
            <person name="Brandao M."/>
            <person name="Lumley L."/>
            <person name="Duan J."/>
            <person name="Quan G."/>
            <person name="Lucarotti C.J."/>
            <person name="Roe A.D."/>
            <person name="Sperling F.A.H."/>
            <person name="Levesque R.C."/>
            <person name="Cusson M."/>
        </authorList>
    </citation>
    <scope>NUCLEOTIDE SEQUENCE [LARGE SCALE GENOMIC DNA]</scope>
    <source>
        <strain evidence="1">Glfc:IPQL:Cfum</strain>
    </source>
</reference>
<sequence length="233" mass="27155">MADNVVFPRVLLKRFINLYKEQTCLWDKTCQAYKQKQKRHEAVSKLTELVQEFDPGATKVHVLRKIESLRACVRREYKRVQDSRQKATSPDQVYVPHLWYYDMFAFVFGEDGTNYKMKSGHSPSQSTQNEESEEDQAEDDNYEPLVNYAAEYNVETTMLDNDSNKRYFDDEPKKRCEIDDEYDAIGVNVAAKLRTLPQNMRILAEKLINDVLFQAQMQGLSPTTVISTPDPFK</sequence>
<proteinExistence type="predicted"/>
<evidence type="ECO:0000313" key="2">
    <source>
        <dbReference type="Proteomes" id="UP001064048"/>
    </source>
</evidence>
<name>A0ACC0J8E5_CHOFU</name>